<dbReference type="PANTHER" id="PTHR31165:SF122">
    <property type="entry name" value="PROTEIN G1-LIKE1"/>
    <property type="match status" value="1"/>
</dbReference>
<feature type="domain" description="ALOG" evidence="8">
    <location>
        <begin position="1"/>
        <end position="79"/>
    </location>
</feature>
<keyword evidence="7" id="KW-0539">Nucleus</keyword>
<dbReference type="GO" id="GO:0009299">
    <property type="term" value="P:mRNA transcription"/>
    <property type="evidence" value="ECO:0007669"/>
    <property type="project" value="TreeGrafter"/>
</dbReference>
<dbReference type="InterPro" id="IPR006936">
    <property type="entry name" value="ALOG_dom"/>
</dbReference>
<evidence type="ECO:0000256" key="6">
    <source>
        <dbReference type="ARBA" id="ARBA00023163"/>
    </source>
</evidence>
<comment type="caution">
    <text evidence="9">The sequence shown here is derived from an EMBL/GenBank/DDBJ whole genome shotgun (WGS) entry which is preliminary data.</text>
</comment>
<keyword evidence="4" id="KW-0805">Transcription regulation</keyword>
<keyword evidence="5" id="KW-0238">DNA-binding</keyword>
<name>A0AA88UMK3_9ASTE</name>
<dbReference type="PANTHER" id="PTHR31165">
    <property type="entry name" value="PROTEIN G1-LIKE2"/>
    <property type="match status" value="1"/>
</dbReference>
<dbReference type="GO" id="GO:0005634">
    <property type="term" value="C:nucleus"/>
    <property type="evidence" value="ECO:0007669"/>
    <property type="project" value="UniProtKB-SubCell"/>
</dbReference>
<evidence type="ECO:0000256" key="3">
    <source>
        <dbReference type="ARBA" id="ARBA00022473"/>
    </source>
</evidence>
<organism evidence="9 10">
    <name type="scientific">Escallonia rubra</name>
    <dbReference type="NCBI Taxonomy" id="112253"/>
    <lineage>
        <taxon>Eukaryota</taxon>
        <taxon>Viridiplantae</taxon>
        <taxon>Streptophyta</taxon>
        <taxon>Embryophyta</taxon>
        <taxon>Tracheophyta</taxon>
        <taxon>Spermatophyta</taxon>
        <taxon>Magnoliopsida</taxon>
        <taxon>eudicotyledons</taxon>
        <taxon>Gunneridae</taxon>
        <taxon>Pentapetalae</taxon>
        <taxon>asterids</taxon>
        <taxon>campanulids</taxon>
        <taxon>Escalloniales</taxon>
        <taxon>Escalloniaceae</taxon>
        <taxon>Escallonia</taxon>
    </lineage>
</organism>
<evidence type="ECO:0000256" key="7">
    <source>
        <dbReference type="ARBA" id="ARBA00023242"/>
    </source>
</evidence>
<dbReference type="InterPro" id="IPR040222">
    <property type="entry name" value="ALOG"/>
</dbReference>
<dbReference type="GO" id="GO:0003677">
    <property type="term" value="F:DNA binding"/>
    <property type="evidence" value="ECO:0007669"/>
    <property type="project" value="UniProtKB-KW"/>
</dbReference>
<dbReference type="Pfam" id="PF04852">
    <property type="entry name" value="ALOG_dom"/>
    <property type="match status" value="1"/>
</dbReference>
<dbReference type="PROSITE" id="PS51697">
    <property type="entry name" value="ALOG"/>
    <property type="match status" value="1"/>
</dbReference>
<dbReference type="AlphaFoldDB" id="A0AA88UMK3"/>
<gene>
    <name evidence="9" type="ORF">RJ640_009345</name>
</gene>
<evidence type="ECO:0000313" key="10">
    <source>
        <dbReference type="Proteomes" id="UP001187471"/>
    </source>
</evidence>
<evidence type="ECO:0000256" key="5">
    <source>
        <dbReference type="ARBA" id="ARBA00023125"/>
    </source>
</evidence>
<sequence>MAFLVHAHPCPFFGHPSPPAPCPLRQVWGSLDALIGGLRVAFEENSGKTESNPFGARDFTFAIRTLFWDSYLVPSRRTSLRDFMVVGLHLETHSMFFVAGHHPKTLMRPTVVHVWEAVADSASHYRVIFEAEIFEISIADQPGMFVSTVNLLVLRWMTMWTTEKRSSSQSPLLPNDTQIVLVSARTGHRLILAAFTEPVIADAPSPL</sequence>
<evidence type="ECO:0000256" key="4">
    <source>
        <dbReference type="ARBA" id="ARBA00023015"/>
    </source>
</evidence>
<reference evidence="9" key="1">
    <citation type="submission" date="2022-12" db="EMBL/GenBank/DDBJ databases">
        <title>Draft genome assemblies for two species of Escallonia (Escalloniales).</title>
        <authorList>
            <person name="Chanderbali A."/>
            <person name="Dervinis C."/>
            <person name="Anghel I."/>
            <person name="Soltis D."/>
            <person name="Soltis P."/>
            <person name="Zapata F."/>
        </authorList>
    </citation>
    <scope>NUCLEOTIDE SEQUENCE</scope>
    <source>
        <strain evidence="9">UCBG92.1500</strain>
        <tissue evidence="9">Leaf</tissue>
    </source>
</reference>
<evidence type="ECO:0000313" key="9">
    <source>
        <dbReference type="EMBL" id="KAK2987601.1"/>
    </source>
</evidence>
<accession>A0AA88UMK3</accession>
<dbReference type="Proteomes" id="UP001187471">
    <property type="component" value="Unassembled WGS sequence"/>
</dbReference>
<comment type="subcellular location">
    <subcellularLocation>
        <location evidence="1">Nucleus</location>
    </subcellularLocation>
</comment>
<dbReference type="GO" id="GO:0009416">
    <property type="term" value="P:response to light stimulus"/>
    <property type="evidence" value="ECO:0007669"/>
    <property type="project" value="TreeGrafter"/>
</dbReference>
<evidence type="ECO:0000256" key="1">
    <source>
        <dbReference type="ARBA" id="ARBA00004123"/>
    </source>
</evidence>
<protein>
    <recommendedName>
        <fullName evidence="8">ALOG domain-containing protein</fullName>
    </recommendedName>
</protein>
<keyword evidence="3" id="KW-0217">Developmental protein</keyword>
<proteinExistence type="inferred from homology"/>
<dbReference type="EMBL" id="JAVXUO010000972">
    <property type="protein sequence ID" value="KAK2987601.1"/>
    <property type="molecule type" value="Genomic_DNA"/>
</dbReference>
<keyword evidence="10" id="KW-1185">Reference proteome</keyword>
<keyword evidence="6" id="KW-0804">Transcription</keyword>
<evidence type="ECO:0000256" key="2">
    <source>
        <dbReference type="ARBA" id="ARBA00010308"/>
    </source>
</evidence>
<comment type="similarity">
    <text evidence="2">Belongs to the plant homeotic and developmental regulators ALOG protein family.</text>
</comment>
<evidence type="ECO:0000259" key="8">
    <source>
        <dbReference type="PROSITE" id="PS51697"/>
    </source>
</evidence>